<dbReference type="SUPFAM" id="SSF53474">
    <property type="entry name" value="alpha/beta-Hydrolases"/>
    <property type="match status" value="1"/>
</dbReference>
<dbReference type="GO" id="GO:0005737">
    <property type="term" value="C:cytoplasm"/>
    <property type="evidence" value="ECO:0007669"/>
    <property type="project" value="UniProtKB-ARBA"/>
</dbReference>
<evidence type="ECO:0000256" key="3">
    <source>
        <dbReference type="SAM" id="Phobius"/>
    </source>
</evidence>
<comment type="caution">
    <text evidence="7">The sequence shown here is derived from an EMBL/GenBank/DDBJ whole genome shotgun (WGS) entry which is preliminary data.</text>
</comment>
<dbReference type="InterPro" id="IPR029058">
    <property type="entry name" value="AB_hydrolase_fold"/>
</dbReference>
<dbReference type="InterPro" id="IPR001584">
    <property type="entry name" value="Integrase_cat-core"/>
</dbReference>
<feature type="compositionally biased region" description="Low complexity" evidence="2">
    <location>
        <begin position="992"/>
        <end position="1004"/>
    </location>
</feature>
<dbReference type="InterPro" id="IPR012337">
    <property type="entry name" value="RNaseH-like_sf"/>
</dbReference>
<organism evidence="7 8">
    <name type="scientific">Symbiodinium microadriaticum</name>
    <name type="common">Dinoflagellate</name>
    <name type="synonym">Zooxanthella microadriatica</name>
    <dbReference type="NCBI Taxonomy" id="2951"/>
    <lineage>
        <taxon>Eukaryota</taxon>
        <taxon>Sar</taxon>
        <taxon>Alveolata</taxon>
        <taxon>Dinophyceae</taxon>
        <taxon>Suessiales</taxon>
        <taxon>Symbiodiniaceae</taxon>
        <taxon>Symbiodinium</taxon>
    </lineage>
</organism>
<feature type="compositionally biased region" description="Low complexity" evidence="2">
    <location>
        <begin position="1025"/>
        <end position="1045"/>
    </location>
</feature>
<dbReference type="EMBL" id="LSRX01000219">
    <property type="protein sequence ID" value="OLQ04071.1"/>
    <property type="molecule type" value="Genomic_DNA"/>
</dbReference>
<feature type="region of interest" description="Disordered" evidence="2">
    <location>
        <begin position="2829"/>
        <end position="2850"/>
    </location>
</feature>
<dbReference type="Gene3D" id="4.10.60.10">
    <property type="entry name" value="Zinc finger, CCHC-type"/>
    <property type="match status" value="1"/>
</dbReference>
<dbReference type="SUPFAM" id="SSF53098">
    <property type="entry name" value="Ribonuclease H-like"/>
    <property type="match status" value="1"/>
</dbReference>
<accession>A0A1Q9E9I2</accession>
<keyword evidence="1" id="KW-0479">Metal-binding</keyword>
<feature type="compositionally biased region" description="Polar residues" evidence="2">
    <location>
        <begin position="151"/>
        <end position="160"/>
    </location>
</feature>
<evidence type="ECO:0000313" key="7">
    <source>
        <dbReference type="EMBL" id="OLQ04071.1"/>
    </source>
</evidence>
<keyword evidence="3" id="KW-0472">Membrane</keyword>
<evidence type="ECO:0000313" key="8">
    <source>
        <dbReference type="Proteomes" id="UP000186817"/>
    </source>
</evidence>
<feature type="compositionally biased region" description="Low complexity" evidence="2">
    <location>
        <begin position="3909"/>
        <end position="3919"/>
    </location>
</feature>
<feature type="domain" description="SAP" evidence="5">
    <location>
        <begin position="2775"/>
        <end position="2809"/>
    </location>
</feature>
<dbReference type="GO" id="GO:0008270">
    <property type="term" value="F:zinc ion binding"/>
    <property type="evidence" value="ECO:0007669"/>
    <property type="project" value="UniProtKB-KW"/>
</dbReference>
<feature type="compositionally biased region" description="Basic and acidic residues" evidence="2">
    <location>
        <begin position="2841"/>
        <end position="2850"/>
    </location>
</feature>
<feature type="compositionally biased region" description="Low complexity" evidence="2">
    <location>
        <begin position="2138"/>
        <end position="2147"/>
    </location>
</feature>
<evidence type="ECO:0000259" key="5">
    <source>
        <dbReference type="PROSITE" id="PS50800"/>
    </source>
</evidence>
<evidence type="ECO:0000256" key="1">
    <source>
        <dbReference type="PROSITE-ProRule" id="PRU00047"/>
    </source>
</evidence>
<feature type="domain" description="Integrase catalytic" evidence="6">
    <location>
        <begin position="2876"/>
        <end position="3062"/>
    </location>
</feature>
<feature type="region of interest" description="Disordered" evidence="2">
    <location>
        <begin position="2728"/>
        <end position="2764"/>
    </location>
</feature>
<dbReference type="GO" id="GO:0003676">
    <property type="term" value="F:nucleic acid binding"/>
    <property type="evidence" value="ECO:0007669"/>
    <property type="project" value="InterPro"/>
</dbReference>
<dbReference type="SMART" id="SM00343">
    <property type="entry name" value="ZnF_C2HC"/>
    <property type="match status" value="1"/>
</dbReference>
<dbReference type="Gene3D" id="3.40.50.1820">
    <property type="entry name" value="alpha/beta hydrolase"/>
    <property type="match status" value="1"/>
</dbReference>
<feature type="compositionally biased region" description="Pro residues" evidence="2">
    <location>
        <begin position="968"/>
        <end position="991"/>
    </location>
</feature>
<dbReference type="PROSITE" id="PS50800">
    <property type="entry name" value="SAP"/>
    <property type="match status" value="1"/>
</dbReference>
<feature type="region of interest" description="Disordered" evidence="2">
    <location>
        <begin position="3903"/>
        <end position="3933"/>
    </location>
</feature>
<dbReference type="PROSITE" id="PS50994">
    <property type="entry name" value="INTEGRASE"/>
    <property type="match status" value="1"/>
</dbReference>
<keyword evidence="1" id="KW-0863">Zinc-finger</keyword>
<protein>
    <submittedName>
        <fullName evidence="7">Alpha/beta hydrolase domain-containing protein 17A</fullName>
    </submittedName>
</protein>
<feature type="compositionally biased region" description="Polar residues" evidence="2">
    <location>
        <begin position="3179"/>
        <end position="3197"/>
    </location>
</feature>
<feature type="compositionally biased region" description="Basic and acidic residues" evidence="2">
    <location>
        <begin position="2111"/>
        <end position="2125"/>
    </location>
</feature>
<dbReference type="PROSITE" id="PS50158">
    <property type="entry name" value="ZF_CCHC"/>
    <property type="match status" value="1"/>
</dbReference>
<sequence>MLVRSERCVTRCPFDFVTWLAIPSVPFFHIQSCERNCPQPLCGKQHARAALARELHLPGIFLAFSSHRVASIGRFSPSLSTRADAGAARAITASLRGCFKRPNKQEFMDGHGHLRGLAGLSLGTAVIRSTDKARRDSRGSRESSRRCPTRPRTQPGQTRAHSAELRPLPLACCGALADAGTGDPVPTAFTRASAMKSGLGVIHDVKTTYWFDVFQNAARMKKVTSPVFIIHGTHDNEIPFDHGLTLFDACPEEYGYDPWWVKEAGHNDIEVNHRSEYFDQLRKFLKWLDQADRRAAKAASGFSEDATSEMGWQPLLGSSNNARRMMEFWASLPEEERQRMQQEMMGQMGLLGPMGPMGPSLPPLPDPEILRQRHREARRQFKQMGGMDPTMHVMTMSQSWDIKPPLQTSSALTPITVAELELNDQEGYVARVAVYNIPGASWELAERLFYKGRAIAIKVGLPASPSNALVLLGSRVFGRYYKVAADGGFAVRVDDPSEVVDGSNPSTPQEFKDLGNRCFQGKEFQKAIDAYQQGLQRYSSEREELSILYSNKAPWEGGQEKVKQPELAWLRRADVVVWAVWTCVPGADRKVSHRWDPSTPEIAELRGAESKTWQMLKEEAKELYISEKPLGGTCPQFDSSAASRRLGEETCSTALDTVPLKGNEDRIAQDRQFVLMLGISDKLGQARLVGRECAASVQHSDSASCQTSLGFMEDDPVKGSAIRQRARTLGFGAMLEMMPPDGKKKLEEQFGPLAVRQVPKFHIQFPKQCGESQANGNVEKSIDVIRSLANVILSQARDNFGLSLGVSHPLFSWAWIHACWLYNRYHVKAGLTSHERASGCRYNGRLLPFAEPCWGYVRPAQKGDARWAMCLFLSKSLINDMFIVATPQGVQLTKSVRRTGQPWATEAALAESVKGVPWDYHLGTIGTKMIPQAKSRPPNAVPVPAVPPIPGLMLPPGLPPRANAPAPAVMPAPVPSQPEPLELPPVPPAPVPGSVASAAPSSRPTLLLDRGDRRPPVASPMDVAGTDPPTTPDSPDLDLSPSGPSGPVPDETLLEDLLPRPGGDASSSAVAPDPKRPRLRSVTIRSLQGSEELHHADEPVEMHFDEELSESLQAYEDELTELLHEPDEVELTADGIPKCLIRDLSDHEPVLDAEELAEVDRHACLYEVQRLTGLSVLCEVPGPLPGHRTLSTKFVVTWRQKVVSGRECWLRRARLVAREFAFLDPHREGLFSPASSAIALKIIPSLYVQQPGWSLMAVDVADAYLTCDQGEPTITSVRLGDRVFWYRLDRCLPGQRDGSARWFNDFSGYLRDSCSTEQMPQMPSVLKFPQQQGGALLHVDDMLAAGVKSVLEDCCSQLRKKYKISVQWVNEVNDELTFLKKRHLLISDGELCIQVHGKHLDRLLELTCLDKAKLRSRQAPMPTGTLPTESENDPLLSDAEASVYRSCVGILLYLQADMTAAQYAIRHLASSMSKPTKGSWSLLRHLVAYLQQHHGHCHCLTRAEPGRGLLVQLDNENVIEAFSDSDWAGCRKTRKSVSGSAFTINGQLVYSASRSQRLIALSSAEAEYHAAISCAIDGILIRSMVEYLFPNPTAPLRILVDNQAARSMMQRQGTGKIRHIHARLLWIQQRVQLGEVVVGPVPTAVNIADLMTKSLSPSRIKFLLHMMNIRDSENGYEAVGAEEAAAQSRMIKICRVHKQVKNVVSHADENMICMLQAFLVAMQAARTLGADEPNEGNDDEDLNGASSYSQQLFTMIFLQNFALEAVDSPMSVPGAEEFGQDAEMASQLPQAAMGSQAAQAAQAASAPGGASPGGATHAEQQLVMILASLQQNQQAILQMMRDQSDQRAHAQSSLESLRGKDLSKVLNAPSPFEAKTRDEELARWANWSWGLESWIITLDHGFAAGIDLIKAQGSNEIKMSSLSMKDQERSQLMFGILSGLLHERGKRLLRSIADRNGYEAYRSLLVDLLPGSRSRMLALLQMINQWPSFDHKQGYSQQMMKLEAAFNEYDSQSSTPLSEDIKIACLLRCVTGQLKQHLNVAVTEKTKYADLRSLVLRWDNAQTRWDTAVAATYSLGDGRGAAGFQPMDVDAIGALSYKGKDKGKGPKGKNKGKDYNKGKGKDSKGKHQQYPKGKDQGKGWNNQQQNKGKNKGKGNVKNDSEVCLYCGKRGHWKRDCYKYKSDMAKGIKQVASGDDATTVNDSASVAASASTVAPSHSVSNAQAPRRIQMISRFDRSDLDLTDLTEIDDYADADAESAEECVLGFGGVLRAVQAAGCLHASAEYFDLAVDDDESGPSSEAWGIILEYSAFDLDRECLCAICARKDDAFDDSKAGSADEALPISVQESSSARVIPMSVHESSSAHVIPMSVHESSSAHVIPMSVHESSSAHVIPTSVRESPSADEIPVSVHESLHSAHVISSTMSVHEGSAQSVGDSVADTAVPVNSNNRAHVIPMSVQSSSADVIPMSVQSSSAHEIPLSVRAVSKAPKTLDIILDSGADCSALPMCFGHVGVEDCEAMKGSYVDAQGNPLRTAGVRIAEVQVGDLRFRERFVISDVTMPLISLGKLYRAGWYVLPDDGGLKLTNGRQGEAVRFKKQSLCVRGNIRIVQNQEIRAVTGVSLGNALSSLPVGTWSRLGHRLFVLKSYSKRFVETTLIPLSELLWKRSTLVCRGGVWSLVEFNEDISSLDDRTALFEDSESIEQVITFAHSRGDLSPEEMFFEVPEVSPSAQIEAQQSAEPEPVAPASENPEHSELPVDQRDELLPPESIEIDGVIVDGSSSLETMRNACKALGLPENGNKAQIFKRLGRHCIEHELLQSKHVSHTLQSEFERDPHGQSVTEEPSAHEVKQHQLTHEPYKPWCKVCVAHRARQDQHASVADHEGSSASVISIDFGFLSRTESDRNKLTVLFAHDRHSKAVCAIPTPRKGGQAALSHMTTELSRFILWLGYPSIRLRSDNENSVVAVVDSVRKVVRSQGVEVLKDSVAIDAHQANGPVEQALQSVRQLACTLMSQLEAGLGGEPDKVLFDTDHPMWQWAVVHAAWIRTRFSVTQGCTPYERLTNTLYRGKVCMFGEAVMAYLKQSAKAAAKWQKAIWLGKTTANDVNILGVSGGIFVSRSVRRFSDCWDGKLAAEIDTCVWQHGLASLGGTLVLNNKKASLPAQPALPLPVEAGKPDDEAPRSPSQVAGSDPESSSGSQMSVDFPDGVPDLEQIAAEASSTQQSDVVDVLLPAIPEAVQLSENPRPQKQPRLETSTISMISTAGEKSSGANLIVGCEEMPCTTEIRKVTYTHEDESVELAFDQDAIDDMEDYDYEEYKDDQIGDAGDLDQRLCRPRDSDVEPECGEEEMRVLDSIADQVEITRLKNMSVLQDPASMDLSQAVHLTTKMVRTWRQKETGNPPVPVWYRRSRYVAREYAWLSERTDLFSPAGSSLCNRLLPILFMYSKSKDDNDNISDDDKLSLFAVDIGDAFLTVRQVRPTYVTYVHPDGSKELFYLGFVLPGQRSGSSDWYDDFMKFLGTNLDIVECPAHPSLVKTADQSSRFAMQLHVDDMLGFAKRKFVHETFLPTLKKKYKVTAQLIENVGDFVTFLKRKHLLMSESELLLTPSPKHFDKLFALLRLDERASPKKTPYMPQLDEIDESHELQSEEDSIYRSGIGLLLYLAVDLPECQCAIRALASRNDAGDQSIVLESFNGIMIRELLDFLGYGRVKIFHHLDASAAKAILERSGVGKVRHLSCRVLWCQQLVKQNEVALLKISTTFNPSDLMTKSLSRARTFMLMCLLRVWDDMNNYFVGTHELREEREKQTFKQSMHVLRNIRVPIMITKSALRAMVMSSMISIGSALSFGSGMDTFATVYALMFIEFPLMTLMILYLFTVAVIGTIMCMRSQPTVVIKSFDKPLRDEKMKDPIDVASRSSSKSSSGSVTGEEVMIKQRRKRSTTKIEHPVWIASEFGKKYHMIGCGKLNQSLEVTELEESSAIAKGLKPCSFCNPHRVYHGDDKTK</sequence>
<keyword evidence="8" id="KW-1185">Reference proteome</keyword>
<dbReference type="InterPro" id="IPR003034">
    <property type="entry name" value="SAP_dom"/>
</dbReference>
<dbReference type="Gene3D" id="3.30.420.10">
    <property type="entry name" value="Ribonuclease H-like superfamily/Ribonuclease H"/>
    <property type="match status" value="1"/>
</dbReference>
<keyword evidence="1" id="KW-0862">Zinc</keyword>
<feature type="region of interest" description="Disordered" evidence="2">
    <location>
        <begin position="1789"/>
        <end position="1815"/>
    </location>
</feature>
<keyword evidence="3" id="KW-0812">Transmembrane</keyword>
<keyword evidence="3" id="KW-1133">Transmembrane helix</keyword>
<dbReference type="Proteomes" id="UP000186817">
    <property type="component" value="Unassembled WGS sequence"/>
</dbReference>
<dbReference type="InterPro" id="IPR036875">
    <property type="entry name" value="Znf_CCHC_sf"/>
</dbReference>
<reference evidence="7 8" key="1">
    <citation type="submission" date="2016-02" db="EMBL/GenBank/DDBJ databases">
        <title>Genome analysis of coral dinoflagellate symbionts highlights evolutionary adaptations to a symbiotic lifestyle.</title>
        <authorList>
            <person name="Aranda M."/>
            <person name="Li Y."/>
            <person name="Liew Y.J."/>
            <person name="Baumgarten S."/>
            <person name="Simakov O."/>
            <person name="Wilson M."/>
            <person name="Piel J."/>
            <person name="Ashoor H."/>
            <person name="Bougouffa S."/>
            <person name="Bajic V.B."/>
            <person name="Ryu T."/>
            <person name="Ravasi T."/>
            <person name="Bayer T."/>
            <person name="Micklem G."/>
            <person name="Kim H."/>
            <person name="Bhak J."/>
            <person name="Lajeunesse T.C."/>
            <person name="Voolstra C.R."/>
        </authorList>
    </citation>
    <scope>NUCLEOTIDE SEQUENCE [LARGE SCALE GENOMIC DNA]</scope>
    <source>
        <strain evidence="7 8">CCMP2467</strain>
    </source>
</reference>
<feature type="region of interest" description="Disordered" evidence="2">
    <location>
        <begin position="2098"/>
        <end position="2155"/>
    </location>
</feature>
<dbReference type="SUPFAM" id="SSF57756">
    <property type="entry name" value="Retrovirus zinc finger-like domains"/>
    <property type="match status" value="1"/>
</dbReference>
<dbReference type="GO" id="GO:0015074">
    <property type="term" value="P:DNA integration"/>
    <property type="evidence" value="ECO:0007669"/>
    <property type="project" value="InterPro"/>
</dbReference>
<dbReference type="OrthoDB" id="425330at2759"/>
<feature type="compositionally biased region" description="Basic and acidic residues" evidence="2">
    <location>
        <begin position="2747"/>
        <end position="2761"/>
    </location>
</feature>
<gene>
    <name evidence="7" type="primary">ABHD17A</name>
    <name evidence="7" type="ORF">AK812_SmicGene12898</name>
</gene>
<dbReference type="InterPro" id="IPR036397">
    <property type="entry name" value="RNaseH_sf"/>
</dbReference>
<name>A0A1Q9E9I2_SYMMI</name>
<dbReference type="GO" id="GO:0016787">
    <property type="term" value="F:hydrolase activity"/>
    <property type="evidence" value="ECO:0007669"/>
    <property type="project" value="UniProtKB-KW"/>
</dbReference>
<keyword evidence="7" id="KW-0378">Hydrolase</keyword>
<dbReference type="PANTHER" id="PTHR11439">
    <property type="entry name" value="GAG-POL-RELATED RETROTRANSPOSON"/>
    <property type="match status" value="1"/>
</dbReference>
<feature type="transmembrane region" description="Helical" evidence="3">
    <location>
        <begin position="3853"/>
        <end position="3879"/>
    </location>
</feature>
<feature type="region of interest" description="Disordered" evidence="2">
    <location>
        <begin position="128"/>
        <end position="161"/>
    </location>
</feature>
<feature type="region of interest" description="Disordered" evidence="2">
    <location>
        <begin position="3161"/>
        <end position="3203"/>
    </location>
</feature>
<evidence type="ECO:0000256" key="2">
    <source>
        <dbReference type="SAM" id="MobiDB-lite"/>
    </source>
</evidence>
<feature type="region of interest" description="Disordered" evidence="2">
    <location>
        <begin position="967"/>
        <end position="1079"/>
    </location>
</feature>
<dbReference type="PANTHER" id="PTHR11439:SF467">
    <property type="entry name" value="INTEGRASE CATALYTIC DOMAIN-CONTAINING PROTEIN"/>
    <property type="match status" value="1"/>
</dbReference>
<dbReference type="InterPro" id="IPR001878">
    <property type="entry name" value="Znf_CCHC"/>
</dbReference>
<feature type="compositionally biased region" description="Basic and acidic residues" evidence="2">
    <location>
        <begin position="129"/>
        <end position="145"/>
    </location>
</feature>
<evidence type="ECO:0000259" key="4">
    <source>
        <dbReference type="PROSITE" id="PS50158"/>
    </source>
</evidence>
<proteinExistence type="predicted"/>
<dbReference type="CDD" id="cd09272">
    <property type="entry name" value="RNase_HI_RT_Ty1"/>
    <property type="match status" value="1"/>
</dbReference>
<evidence type="ECO:0000259" key="6">
    <source>
        <dbReference type="PROSITE" id="PS50994"/>
    </source>
</evidence>
<feature type="domain" description="CCHC-type" evidence="4">
    <location>
        <begin position="2163"/>
        <end position="2176"/>
    </location>
</feature>